<dbReference type="InterPro" id="IPR014938">
    <property type="entry name" value="YfhH-like"/>
</dbReference>
<dbReference type="eggNOG" id="ENOG5032PGC">
    <property type="taxonomic scope" value="Bacteria"/>
</dbReference>
<dbReference type="EMBL" id="JPVP01000041">
    <property type="protein sequence ID" value="KGR88290.1"/>
    <property type="molecule type" value="Genomic_DNA"/>
</dbReference>
<proteinExistence type="predicted"/>
<dbReference type="OrthoDB" id="2353288at2"/>
<dbReference type="RefSeq" id="WP_036150609.1">
    <property type="nucleotide sequence ID" value="NZ_AVCX01000022.1"/>
</dbReference>
<dbReference type="Pfam" id="PF08838">
    <property type="entry name" value="DUF1811"/>
    <property type="match status" value="1"/>
</dbReference>
<comment type="caution">
    <text evidence="1">The sequence shown here is derived from an EMBL/GenBank/DDBJ whole genome shotgun (WGS) entry which is preliminary data.</text>
</comment>
<name>A0A0A3IY11_9BACI</name>
<dbReference type="Proteomes" id="UP000030437">
    <property type="component" value="Unassembled WGS sequence"/>
</dbReference>
<evidence type="ECO:0000313" key="2">
    <source>
        <dbReference type="Proteomes" id="UP000030437"/>
    </source>
</evidence>
<keyword evidence="2" id="KW-1185">Reference proteome</keyword>
<organism evidence="1 2">
    <name type="scientific">Lysinibacillus odysseyi 34hs-1 = NBRC 100172</name>
    <dbReference type="NCBI Taxonomy" id="1220589"/>
    <lineage>
        <taxon>Bacteria</taxon>
        <taxon>Bacillati</taxon>
        <taxon>Bacillota</taxon>
        <taxon>Bacilli</taxon>
        <taxon>Bacillales</taxon>
        <taxon>Bacillaceae</taxon>
        <taxon>Lysinibacillus</taxon>
    </lineage>
</organism>
<accession>A0A0A3IY11</accession>
<sequence>MMEKNYGAMTEHELREEIAQLKEKARKAEQLGIVNEYAVYERKALMAAAYLVDLDTIVPGEMYKIDGSPGEYFKVEYLKGRFAWGYRLGGERYEEALPVSILAPVKAGK</sequence>
<protein>
    <submittedName>
        <fullName evidence="1">Uncharacterized protein</fullName>
    </submittedName>
</protein>
<dbReference type="Gene3D" id="2.30.30.340">
    <property type="entry name" value="Hypothetical protein YfhH like domains"/>
    <property type="match status" value="1"/>
</dbReference>
<dbReference type="STRING" id="1220589.CD32_01920"/>
<evidence type="ECO:0000313" key="1">
    <source>
        <dbReference type="EMBL" id="KGR88290.1"/>
    </source>
</evidence>
<dbReference type="AlphaFoldDB" id="A0A0A3IY11"/>
<dbReference type="Gene3D" id="1.10.287.880">
    <property type="entry name" value="Hypothetical protein YfhH domain"/>
    <property type="match status" value="1"/>
</dbReference>
<dbReference type="InterPro" id="IPR036289">
    <property type="entry name" value="YfhH"/>
</dbReference>
<reference evidence="1 2" key="1">
    <citation type="submission" date="2014-02" db="EMBL/GenBank/DDBJ databases">
        <title>Draft genome sequence of Lysinibacillus odysseyi NBRC 100172.</title>
        <authorList>
            <person name="Zhang F."/>
            <person name="Wang G."/>
            <person name="Zhang L."/>
        </authorList>
    </citation>
    <scope>NUCLEOTIDE SEQUENCE [LARGE SCALE GENOMIC DNA]</scope>
    <source>
        <strain evidence="1 2">NBRC 100172</strain>
    </source>
</reference>
<dbReference type="SUPFAM" id="SSF101697">
    <property type="entry name" value="Hypothetical protein YfhH"/>
    <property type="match status" value="1"/>
</dbReference>
<gene>
    <name evidence="1" type="ORF">CD32_01920</name>
</gene>